<dbReference type="EMBL" id="CVRI01000059">
    <property type="protein sequence ID" value="CRL03560.1"/>
    <property type="molecule type" value="Genomic_DNA"/>
</dbReference>
<dbReference type="Proteomes" id="UP000183832">
    <property type="component" value="Unassembled WGS sequence"/>
</dbReference>
<reference evidence="1 2" key="1">
    <citation type="submission" date="2015-04" db="EMBL/GenBank/DDBJ databases">
        <authorList>
            <person name="Syromyatnikov M.Y."/>
            <person name="Popov V.N."/>
        </authorList>
    </citation>
    <scope>NUCLEOTIDE SEQUENCE [LARGE SCALE GENOMIC DNA]</scope>
</reference>
<accession>A0A1J1ITX1</accession>
<name>A0A1J1ITX1_9DIPT</name>
<dbReference type="AlphaFoldDB" id="A0A1J1ITX1"/>
<sequence>MFVVYASTFNANLKEQLQLVTFNLFPVIILQHFQLIRRNVFIQSFYNLMDIHVAHKTQLRQDNHSTICNCKYSNDMLLKCVNGLDHAVHLPLLITSIHLEIKTRDAHNHKKRRILSSDLEELSNQN</sequence>
<evidence type="ECO:0000313" key="2">
    <source>
        <dbReference type="Proteomes" id="UP000183832"/>
    </source>
</evidence>
<protein>
    <submittedName>
        <fullName evidence="1">CLUMA_CG016802, isoform A</fullName>
    </submittedName>
</protein>
<organism evidence="1 2">
    <name type="scientific">Clunio marinus</name>
    <dbReference type="NCBI Taxonomy" id="568069"/>
    <lineage>
        <taxon>Eukaryota</taxon>
        <taxon>Metazoa</taxon>
        <taxon>Ecdysozoa</taxon>
        <taxon>Arthropoda</taxon>
        <taxon>Hexapoda</taxon>
        <taxon>Insecta</taxon>
        <taxon>Pterygota</taxon>
        <taxon>Neoptera</taxon>
        <taxon>Endopterygota</taxon>
        <taxon>Diptera</taxon>
        <taxon>Nematocera</taxon>
        <taxon>Chironomoidea</taxon>
        <taxon>Chironomidae</taxon>
        <taxon>Clunio</taxon>
    </lineage>
</organism>
<evidence type="ECO:0000313" key="1">
    <source>
        <dbReference type="EMBL" id="CRL03560.1"/>
    </source>
</evidence>
<gene>
    <name evidence="1" type="ORF">CLUMA_CG016802</name>
</gene>
<proteinExistence type="predicted"/>
<keyword evidence="2" id="KW-1185">Reference proteome</keyword>